<dbReference type="OrthoDB" id="9795222at2"/>
<sequence length="527" mass="57729">MKLKTIAAFSLAIATLFSCNTKKNLNNPTSSVNIPTENEVGVKMLTSEIKAVKAPFKTIQFTKPTFPSEKITLALSTTEINTYTIQKAIDQLSTKGGGTIVVPNGKWLTGRIQLKDNINFHLDNEAQLVFSGEIKDFLPVVFTRVEGIEVMSLGACIYANGATNIAITGNGKLIGPQKGSIRDNILTKDVIDNVINPNTPVAERIVDGTKQDWIFPPMFISPINCKKVYIEGVSLENTAFWNIVPIYCDNVIIRGVTVNSVETARGDGIDIESSKNVLIEYCNLSTGDDCFTMKAGRGEDGIRVNKSTENVVVRYCLALEGHGGITCGSETAGMIKNLYVHDCVFNNSGVGILFKSRRSRGGGGENLTYERIRMNLNLTAIKWDMLGASGSVGDLADRLPARTINKLTPKYRNIAIKNIIIENCTTFVKVIGIPESPVSNLTIENATVNCSDLFLVQDLKNAVFKNISITAKNNILSLLDSKNILFNQIDFKTTNPPKLDIKGTLSDSIIIRSSINMEDTKWFSNKH</sequence>
<dbReference type="Pfam" id="PF00295">
    <property type="entry name" value="Glyco_hydro_28"/>
    <property type="match status" value="1"/>
</dbReference>
<dbReference type="GO" id="GO:0005975">
    <property type="term" value="P:carbohydrate metabolic process"/>
    <property type="evidence" value="ECO:0007669"/>
    <property type="project" value="InterPro"/>
</dbReference>
<dbReference type="PANTHER" id="PTHR31339:SF9">
    <property type="entry name" value="PLASMIN AND FIBRONECTIN-BINDING PROTEIN A"/>
    <property type="match status" value="1"/>
</dbReference>
<reference evidence="5 6" key="1">
    <citation type="submission" date="2019-01" db="EMBL/GenBank/DDBJ databases">
        <authorList>
            <person name="Chen W.-M."/>
        </authorList>
    </citation>
    <scope>NUCLEOTIDE SEQUENCE [LARGE SCALE GENOMIC DNA]</scope>
    <source>
        <strain evidence="5 6">BBQ-12</strain>
    </source>
</reference>
<comment type="caution">
    <text evidence="5">The sequence shown here is derived from an EMBL/GenBank/DDBJ whole genome shotgun (WGS) entry which is preliminary data.</text>
</comment>
<dbReference type="PROSITE" id="PS51257">
    <property type="entry name" value="PROKAR_LIPOPROTEIN"/>
    <property type="match status" value="1"/>
</dbReference>
<proteinExistence type="inferred from homology"/>
<keyword evidence="6" id="KW-1185">Reference proteome</keyword>
<dbReference type="RefSeq" id="WP_128192898.1">
    <property type="nucleotide sequence ID" value="NZ_SACJ01000001.1"/>
</dbReference>
<evidence type="ECO:0000313" key="6">
    <source>
        <dbReference type="Proteomes" id="UP000285211"/>
    </source>
</evidence>
<dbReference type="Gene3D" id="2.160.20.10">
    <property type="entry name" value="Single-stranded right-handed beta-helix, Pectin lyase-like"/>
    <property type="match status" value="1"/>
</dbReference>
<comment type="similarity">
    <text evidence="1 4">Belongs to the glycosyl hydrolase 28 family.</text>
</comment>
<organism evidence="5 6">
    <name type="scientific">Flavobacterium sufflavum</name>
    <dbReference type="NCBI Taxonomy" id="1921138"/>
    <lineage>
        <taxon>Bacteria</taxon>
        <taxon>Pseudomonadati</taxon>
        <taxon>Bacteroidota</taxon>
        <taxon>Flavobacteriia</taxon>
        <taxon>Flavobacteriales</taxon>
        <taxon>Flavobacteriaceae</taxon>
        <taxon>Flavobacterium</taxon>
    </lineage>
</organism>
<name>A0A3S2V7G2_9FLAO</name>
<dbReference type="SUPFAM" id="SSF51126">
    <property type="entry name" value="Pectin lyase-like"/>
    <property type="match status" value="1"/>
</dbReference>
<dbReference type="InterPro" id="IPR006626">
    <property type="entry name" value="PbH1"/>
</dbReference>
<dbReference type="PANTHER" id="PTHR31339">
    <property type="entry name" value="PECTIN LYASE-RELATED"/>
    <property type="match status" value="1"/>
</dbReference>
<keyword evidence="2 4" id="KW-0378">Hydrolase</keyword>
<dbReference type="InterPro" id="IPR051801">
    <property type="entry name" value="GH28_Enzymes"/>
</dbReference>
<gene>
    <name evidence="5" type="ORF">EOD40_00245</name>
</gene>
<evidence type="ECO:0000256" key="1">
    <source>
        <dbReference type="ARBA" id="ARBA00008834"/>
    </source>
</evidence>
<dbReference type="InterPro" id="IPR011050">
    <property type="entry name" value="Pectin_lyase_fold/virulence"/>
</dbReference>
<keyword evidence="3 4" id="KW-0326">Glycosidase</keyword>
<dbReference type="Proteomes" id="UP000285211">
    <property type="component" value="Unassembled WGS sequence"/>
</dbReference>
<dbReference type="EMBL" id="SACJ01000001">
    <property type="protein sequence ID" value="RVT79578.1"/>
    <property type="molecule type" value="Genomic_DNA"/>
</dbReference>
<evidence type="ECO:0000313" key="5">
    <source>
        <dbReference type="EMBL" id="RVT79578.1"/>
    </source>
</evidence>
<dbReference type="SMART" id="SM00710">
    <property type="entry name" value="PbH1"/>
    <property type="match status" value="5"/>
</dbReference>
<dbReference type="InterPro" id="IPR012334">
    <property type="entry name" value="Pectin_lyas_fold"/>
</dbReference>
<protein>
    <submittedName>
        <fullName evidence="5">Glycoside hydrolase family 28 protein</fullName>
    </submittedName>
</protein>
<dbReference type="InterPro" id="IPR000743">
    <property type="entry name" value="Glyco_hydro_28"/>
</dbReference>
<evidence type="ECO:0000256" key="4">
    <source>
        <dbReference type="RuleBase" id="RU361169"/>
    </source>
</evidence>
<evidence type="ECO:0000256" key="2">
    <source>
        <dbReference type="ARBA" id="ARBA00022801"/>
    </source>
</evidence>
<dbReference type="AlphaFoldDB" id="A0A3S2V7G2"/>
<accession>A0A3S2V7G2</accession>
<evidence type="ECO:0000256" key="3">
    <source>
        <dbReference type="ARBA" id="ARBA00023295"/>
    </source>
</evidence>
<dbReference type="GO" id="GO:0004650">
    <property type="term" value="F:polygalacturonase activity"/>
    <property type="evidence" value="ECO:0007669"/>
    <property type="project" value="InterPro"/>
</dbReference>